<accession>A0A6G1E8I8</accession>
<gene>
    <name evidence="1" type="ORF">E2562_036838</name>
</gene>
<dbReference type="AlphaFoldDB" id="A0A6G1E8I8"/>
<evidence type="ECO:0000313" key="2">
    <source>
        <dbReference type="Proteomes" id="UP000479710"/>
    </source>
</evidence>
<organism evidence="1 2">
    <name type="scientific">Oryza meyeriana var. granulata</name>
    <dbReference type="NCBI Taxonomy" id="110450"/>
    <lineage>
        <taxon>Eukaryota</taxon>
        <taxon>Viridiplantae</taxon>
        <taxon>Streptophyta</taxon>
        <taxon>Embryophyta</taxon>
        <taxon>Tracheophyta</taxon>
        <taxon>Spermatophyta</taxon>
        <taxon>Magnoliopsida</taxon>
        <taxon>Liliopsida</taxon>
        <taxon>Poales</taxon>
        <taxon>Poaceae</taxon>
        <taxon>BOP clade</taxon>
        <taxon>Oryzoideae</taxon>
        <taxon>Oryzeae</taxon>
        <taxon>Oryzinae</taxon>
        <taxon>Oryza</taxon>
        <taxon>Oryza meyeriana</taxon>
    </lineage>
</organism>
<dbReference type="EMBL" id="SPHZ02000005">
    <property type="protein sequence ID" value="KAF0920754.1"/>
    <property type="molecule type" value="Genomic_DNA"/>
</dbReference>
<sequence length="78" mass="8834">MIRQFVYMVSYCCNRGINGLHRINPLRLFYPKDAAAVERAAAAAVEDFMLLGRNNDKIVSMDEAGRCILYDVAEHAVR</sequence>
<proteinExistence type="predicted"/>
<keyword evidence="2" id="KW-1185">Reference proteome</keyword>
<protein>
    <submittedName>
        <fullName evidence="1">Uncharacterized protein</fullName>
    </submittedName>
</protein>
<evidence type="ECO:0000313" key="1">
    <source>
        <dbReference type="EMBL" id="KAF0920754.1"/>
    </source>
</evidence>
<dbReference type="InterPro" id="IPR012871">
    <property type="entry name" value="DUF1668_ORYSA"/>
</dbReference>
<name>A0A6G1E8I8_9ORYZ</name>
<comment type="caution">
    <text evidence="1">The sequence shown here is derived from an EMBL/GenBank/DDBJ whole genome shotgun (WGS) entry which is preliminary data.</text>
</comment>
<dbReference type="Proteomes" id="UP000479710">
    <property type="component" value="Unassembled WGS sequence"/>
</dbReference>
<reference evidence="1 2" key="1">
    <citation type="submission" date="2019-11" db="EMBL/GenBank/DDBJ databases">
        <title>Whole genome sequence of Oryza granulata.</title>
        <authorList>
            <person name="Li W."/>
        </authorList>
    </citation>
    <scope>NUCLEOTIDE SEQUENCE [LARGE SCALE GENOMIC DNA]</scope>
    <source>
        <strain evidence="2">cv. Menghai</strain>
        <tissue evidence="1">Leaf</tissue>
    </source>
</reference>
<dbReference type="Pfam" id="PF07893">
    <property type="entry name" value="DUF1668"/>
    <property type="match status" value="1"/>
</dbReference>